<dbReference type="GO" id="GO:0004527">
    <property type="term" value="F:exonuclease activity"/>
    <property type="evidence" value="ECO:0007669"/>
    <property type="project" value="UniProtKB-KW"/>
</dbReference>
<dbReference type="EMBL" id="SORZ01000001">
    <property type="protein sequence ID" value="TPW35528.1"/>
    <property type="molecule type" value="Genomic_DNA"/>
</dbReference>
<evidence type="ECO:0000313" key="2">
    <source>
        <dbReference type="EMBL" id="TPW35528.1"/>
    </source>
</evidence>
<evidence type="ECO:0000259" key="1">
    <source>
        <dbReference type="Pfam" id="PF03372"/>
    </source>
</evidence>
<dbReference type="InterPro" id="IPR005135">
    <property type="entry name" value="Endo/exonuclease/phosphatase"/>
</dbReference>
<keyword evidence="3" id="KW-1185">Reference proteome</keyword>
<dbReference type="SUPFAM" id="SSF56219">
    <property type="entry name" value="DNase I-like"/>
    <property type="match status" value="1"/>
</dbReference>
<accession>A0A506UQ90</accession>
<feature type="domain" description="Endonuclease/exonuclease/phosphatase" evidence="1">
    <location>
        <begin position="18"/>
        <end position="206"/>
    </location>
</feature>
<keyword evidence="2" id="KW-0378">Hydrolase</keyword>
<evidence type="ECO:0000313" key="3">
    <source>
        <dbReference type="Proteomes" id="UP000315037"/>
    </source>
</evidence>
<gene>
    <name evidence="2" type="ORF">E3202_00690</name>
</gene>
<reference evidence="2 3" key="1">
    <citation type="submission" date="2019-03" db="EMBL/GenBank/DDBJ databases">
        <title>The complete genome sequence of Neokomagataea sp. Jb2 NBRC113641.</title>
        <authorList>
            <person name="Chua K.-O."/>
            <person name="Chan K.-G."/>
            <person name="See-Too W.-S."/>
        </authorList>
    </citation>
    <scope>NUCLEOTIDE SEQUENCE [LARGE SCALE GENOMIC DNA]</scope>
    <source>
        <strain evidence="2 3">Jb2</strain>
    </source>
</reference>
<dbReference type="Pfam" id="PF03372">
    <property type="entry name" value="Exo_endo_phos"/>
    <property type="match status" value="1"/>
</dbReference>
<comment type="caution">
    <text evidence="2">The sequence shown here is derived from an EMBL/GenBank/DDBJ whole genome shotgun (WGS) entry which is preliminary data.</text>
</comment>
<organism evidence="2 3">
    <name type="scientific">Oecophyllibacter saccharovorans</name>
    <dbReference type="NCBI Taxonomy" id="2558360"/>
    <lineage>
        <taxon>Bacteria</taxon>
        <taxon>Pseudomonadati</taxon>
        <taxon>Pseudomonadota</taxon>
        <taxon>Alphaproteobacteria</taxon>
        <taxon>Acetobacterales</taxon>
        <taxon>Acetobacteraceae</taxon>
        <taxon>Oecophyllibacter</taxon>
    </lineage>
</organism>
<dbReference type="Proteomes" id="UP000315037">
    <property type="component" value="Unassembled WGS sequence"/>
</dbReference>
<name>A0A506UQ90_9PROT</name>
<sequence>MTLSAPSVSAAQPRLRVISWNLLHAGGASLEEVKLLIETMQPDILLMQEVRSFMDALPQEIPGSYARATLPGRAHGTACWSRLPLACTPHLAPLPPGLFVRRNAQVLRFDDPRFGVFSIANVHLSHGQLLNRRQLRTIRDSLTDQAIIMGDFNQVGPVWLRHFRDVGPRAKTHRLLNRVPLRLDRCLVRGFRPVSCRVLPRFGSDHRAIAVTLVPNTQPLSASSFQETDPQDSAPIAGFTDKAATDARLRYAAARPVTTP</sequence>
<keyword evidence="2" id="KW-0269">Exonuclease</keyword>
<dbReference type="RefSeq" id="WP_165599068.1">
    <property type="nucleotide sequence ID" value="NZ_SORY01000001.1"/>
</dbReference>
<keyword evidence="2" id="KW-0540">Nuclease</keyword>
<dbReference type="InterPro" id="IPR036691">
    <property type="entry name" value="Endo/exonu/phosph_ase_sf"/>
</dbReference>
<dbReference type="GO" id="GO:0004519">
    <property type="term" value="F:endonuclease activity"/>
    <property type="evidence" value="ECO:0007669"/>
    <property type="project" value="UniProtKB-KW"/>
</dbReference>
<keyword evidence="2" id="KW-0255">Endonuclease</keyword>
<dbReference type="AlphaFoldDB" id="A0A506UQ90"/>
<protein>
    <submittedName>
        <fullName evidence="2">Endonuclease/exonuclease/phosphatase family protein</fullName>
    </submittedName>
</protein>
<dbReference type="Gene3D" id="3.60.10.10">
    <property type="entry name" value="Endonuclease/exonuclease/phosphatase"/>
    <property type="match status" value="1"/>
</dbReference>
<proteinExistence type="predicted"/>